<evidence type="ECO:0000256" key="3">
    <source>
        <dbReference type="PROSITE-ProRule" id="PRU00023"/>
    </source>
</evidence>
<comment type="caution">
    <text evidence="6">The sequence shown here is derived from an EMBL/GenBank/DDBJ whole genome shotgun (WGS) entry which is preliminary data.</text>
</comment>
<keyword evidence="5" id="KW-0812">Transmembrane</keyword>
<evidence type="ECO:0000256" key="1">
    <source>
        <dbReference type="ARBA" id="ARBA00022737"/>
    </source>
</evidence>
<dbReference type="InterPro" id="IPR036770">
    <property type="entry name" value="Ankyrin_rpt-contain_sf"/>
</dbReference>
<feature type="compositionally biased region" description="Polar residues" evidence="4">
    <location>
        <begin position="25"/>
        <end position="34"/>
    </location>
</feature>
<dbReference type="InterPro" id="IPR002110">
    <property type="entry name" value="Ankyrin_rpt"/>
</dbReference>
<evidence type="ECO:0000313" key="6">
    <source>
        <dbReference type="EMBL" id="ORY51890.1"/>
    </source>
</evidence>
<gene>
    <name evidence="6" type="ORF">BCR33DRAFT_780053</name>
</gene>
<dbReference type="OrthoDB" id="341259at2759"/>
<feature type="compositionally biased region" description="Low complexity" evidence="4">
    <location>
        <begin position="12"/>
        <end position="23"/>
    </location>
</feature>
<name>A0A1Y2CXY9_9FUNG</name>
<feature type="transmembrane region" description="Helical" evidence="5">
    <location>
        <begin position="723"/>
        <end position="744"/>
    </location>
</feature>
<dbReference type="Pfam" id="PF12796">
    <property type="entry name" value="Ank_2"/>
    <property type="match status" value="3"/>
</dbReference>
<dbReference type="Proteomes" id="UP000193642">
    <property type="component" value="Unassembled WGS sequence"/>
</dbReference>
<keyword evidence="5" id="KW-0472">Membrane</keyword>
<evidence type="ECO:0000256" key="4">
    <source>
        <dbReference type="SAM" id="MobiDB-lite"/>
    </source>
</evidence>
<dbReference type="SUPFAM" id="SSF48403">
    <property type="entry name" value="Ankyrin repeat"/>
    <property type="match status" value="3"/>
</dbReference>
<feature type="compositionally biased region" description="Pro residues" evidence="4">
    <location>
        <begin position="58"/>
        <end position="75"/>
    </location>
</feature>
<keyword evidence="7" id="KW-1185">Reference proteome</keyword>
<evidence type="ECO:0000313" key="7">
    <source>
        <dbReference type="Proteomes" id="UP000193642"/>
    </source>
</evidence>
<keyword evidence="1" id="KW-0677">Repeat</keyword>
<feature type="repeat" description="ANK" evidence="3">
    <location>
        <begin position="217"/>
        <end position="249"/>
    </location>
</feature>
<dbReference type="PANTHER" id="PTHR24198">
    <property type="entry name" value="ANKYRIN REPEAT AND PROTEIN KINASE DOMAIN-CONTAINING PROTEIN"/>
    <property type="match status" value="1"/>
</dbReference>
<dbReference type="AlphaFoldDB" id="A0A1Y2CXY9"/>
<reference evidence="6 7" key="1">
    <citation type="submission" date="2016-07" db="EMBL/GenBank/DDBJ databases">
        <title>Pervasive Adenine N6-methylation of Active Genes in Fungi.</title>
        <authorList>
            <consortium name="DOE Joint Genome Institute"/>
            <person name="Mondo S.J."/>
            <person name="Dannebaum R.O."/>
            <person name="Kuo R.C."/>
            <person name="Labutti K."/>
            <person name="Haridas S."/>
            <person name="Kuo A."/>
            <person name="Salamov A."/>
            <person name="Ahrendt S.R."/>
            <person name="Lipzen A."/>
            <person name="Sullivan W."/>
            <person name="Andreopoulos W.B."/>
            <person name="Clum A."/>
            <person name="Lindquist E."/>
            <person name="Daum C."/>
            <person name="Ramamoorthy G.K."/>
            <person name="Gryganskyi A."/>
            <person name="Culley D."/>
            <person name="Magnuson J.K."/>
            <person name="James T.Y."/>
            <person name="O'Malley M.A."/>
            <person name="Stajich J.E."/>
            <person name="Spatafora J.W."/>
            <person name="Visel A."/>
            <person name="Grigoriev I.V."/>
        </authorList>
    </citation>
    <scope>NUCLEOTIDE SEQUENCE [LARGE SCALE GENOMIC DNA]</scope>
    <source>
        <strain evidence="6 7">JEL800</strain>
    </source>
</reference>
<dbReference type="PROSITE" id="PS50297">
    <property type="entry name" value="ANK_REP_REGION"/>
    <property type="match status" value="4"/>
</dbReference>
<sequence>MRNQVNQDTILQTTTQESTNEQETLIENESTSGTWGDDEMEEDTVHNQAGNTTVVPNPTMPVPPQLNALPPPPAPLLRRDSGQSDDHDMNCLHFFALSNEHVDHISDLVSAEFSSQRDYDKRRTLHRSHVQNLNFSMKSNVTRFTQFGNPLYPAARKQIYHTHVDVVTQNNPSNVAAVTTTRIATSTQTLLAPAIPSLRTPPVRSVQLDINARVKFHCLSPLHFAAMNASPDFISALIRNGANINSTDIHCRTPLRLATNSRRPEIVRFLLKYPECLDLPDAEGTTALRSAVFRSDVEIVRAFLQARPSFAHMPLEGGSDGSDGDKSSGIHALHVCASFGNLEMINMLVHDIRVNIDARDALGRTPLMYAATKGKWEAVEHLLTLPKAPEIESTSRNPGLERREESSLTLVGEDETSSNNCKELSSKSPARADPNAQDRHGWTALHYAAVATKADPLKTIEVLAAHGAVIDAKEFRYALTPLHMAAKSGHVNILNLLIKKGANPNYRTTDNRTCLCFAAYGSHIECINALIASNPEVVRPTVQRQKRDINILEKVARVFLDVPFMATRLVWSITFGYRPILLIDSGLYHPVSASSTLSPLHLAIRAKDQSHGVIDILLEAGVDINAGIPIEVGSEWFAFCKRVVKRIAFLNQPDSDEEDDKIFHVNPVCFALAFGNGDIALRLLQHPTQYCMAGFFQGMTILMMSMIMMRWDITWRALFRTPAGFSIVLACITMTILTFCRATTPVVNFEFLSQVWSGCGGPEACTLACKQKLFYRECCSVPTHAQLTGSTCWSGLLWRWIAV</sequence>
<evidence type="ECO:0000256" key="5">
    <source>
        <dbReference type="SAM" id="Phobius"/>
    </source>
</evidence>
<dbReference type="PROSITE" id="PS50088">
    <property type="entry name" value="ANK_REPEAT"/>
    <property type="match status" value="4"/>
</dbReference>
<dbReference type="EMBL" id="MCGO01000004">
    <property type="protein sequence ID" value="ORY51890.1"/>
    <property type="molecule type" value="Genomic_DNA"/>
</dbReference>
<dbReference type="SMART" id="SM00248">
    <property type="entry name" value="ANK"/>
    <property type="match status" value="9"/>
</dbReference>
<feature type="compositionally biased region" description="Polar residues" evidence="4">
    <location>
        <begin position="417"/>
        <end position="428"/>
    </location>
</feature>
<organism evidence="6 7">
    <name type="scientific">Rhizoclosmatium globosum</name>
    <dbReference type="NCBI Taxonomy" id="329046"/>
    <lineage>
        <taxon>Eukaryota</taxon>
        <taxon>Fungi</taxon>
        <taxon>Fungi incertae sedis</taxon>
        <taxon>Chytridiomycota</taxon>
        <taxon>Chytridiomycota incertae sedis</taxon>
        <taxon>Chytridiomycetes</taxon>
        <taxon>Chytridiales</taxon>
        <taxon>Chytriomycetaceae</taxon>
        <taxon>Rhizoclosmatium</taxon>
    </lineage>
</organism>
<feature type="repeat" description="ANK" evidence="3">
    <location>
        <begin position="595"/>
        <end position="626"/>
    </location>
</feature>
<keyword evidence="2 3" id="KW-0040">ANK repeat</keyword>
<proteinExistence type="predicted"/>
<dbReference type="STRING" id="329046.A0A1Y2CXY9"/>
<feature type="repeat" description="ANK" evidence="3">
    <location>
        <begin position="477"/>
        <end position="509"/>
    </location>
</feature>
<dbReference type="Gene3D" id="1.25.40.20">
    <property type="entry name" value="Ankyrin repeat-containing domain"/>
    <property type="match status" value="4"/>
</dbReference>
<feature type="repeat" description="ANK" evidence="3">
    <location>
        <begin position="440"/>
        <end position="475"/>
    </location>
</feature>
<feature type="compositionally biased region" description="Polar residues" evidence="4">
    <location>
        <begin position="1"/>
        <end position="11"/>
    </location>
</feature>
<accession>A0A1Y2CXY9</accession>
<dbReference type="PRINTS" id="PR01415">
    <property type="entry name" value="ANKYRIN"/>
</dbReference>
<feature type="region of interest" description="Disordered" evidence="4">
    <location>
        <begin position="1"/>
        <end position="85"/>
    </location>
</feature>
<dbReference type="PANTHER" id="PTHR24198:SF165">
    <property type="entry name" value="ANKYRIN REPEAT-CONTAINING PROTEIN-RELATED"/>
    <property type="match status" value="1"/>
</dbReference>
<feature type="region of interest" description="Disordered" evidence="4">
    <location>
        <begin position="389"/>
        <end position="437"/>
    </location>
</feature>
<dbReference type="Pfam" id="PF00023">
    <property type="entry name" value="Ank"/>
    <property type="match status" value="2"/>
</dbReference>
<protein>
    <submittedName>
        <fullName evidence="6">Ankyrin</fullName>
    </submittedName>
</protein>
<evidence type="ECO:0000256" key="2">
    <source>
        <dbReference type="ARBA" id="ARBA00023043"/>
    </source>
</evidence>
<keyword evidence="5" id="KW-1133">Transmembrane helix</keyword>